<accession>A0A4V1ALS4</accession>
<dbReference type="Proteomes" id="UP000294321">
    <property type="component" value="Chromosome"/>
</dbReference>
<dbReference type="Pfam" id="PF09967">
    <property type="entry name" value="DUF2201"/>
    <property type="match status" value="1"/>
</dbReference>
<gene>
    <name evidence="3" type="ORF">ELX58_05575</name>
</gene>
<dbReference type="KEGG" id="lji:ELX58_05575"/>
<feature type="domain" description="VWA-like" evidence="1">
    <location>
        <begin position="294"/>
        <end position="388"/>
    </location>
</feature>
<keyword evidence="4" id="KW-1185">Reference proteome</keyword>
<dbReference type="Pfam" id="PF13203">
    <property type="entry name" value="DUF2201_N"/>
    <property type="match status" value="1"/>
</dbReference>
<evidence type="ECO:0000313" key="4">
    <source>
        <dbReference type="Proteomes" id="UP000294321"/>
    </source>
</evidence>
<reference evidence="4" key="1">
    <citation type="submission" date="2018-12" db="EMBL/GenBank/DDBJ databases">
        <title>A new species of lactobacillus.</title>
        <authorList>
            <person name="Jian Y."/>
            <person name="Xin L."/>
            <person name="Hong Z.J."/>
            <person name="Ming L.Z."/>
            <person name="Hong X.Z."/>
        </authorList>
    </citation>
    <scope>NUCLEOTIDE SEQUENCE [LARGE SCALE GENOMIC DNA]</scope>
    <source>
        <strain evidence="4">HSLZ-75</strain>
    </source>
</reference>
<protein>
    <submittedName>
        <fullName evidence="3">VWA domain-containing protein</fullName>
    </submittedName>
</protein>
<dbReference type="PANTHER" id="PTHR38730">
    <property type="entry name" value="SLL7028 PROTEIN"/>
    <property type="match status" value="1"/>
</dbReference>
<dbReference type="RefSeq" id="WP_133442167.1">
    <property type="nucleotide sequence ID" value="NZ_CP034726.1"/>
</dbReference>
<dbReference type="SUPFAM" id="SSF53300">
    <property type="entry name" value="vWA-like"/>
    <property type="match status" value="1"/>
</dbReference>
<sequence length="435" mass="50865">MRLTLGQQIIHYQQQRNSNNSQLLCDRIISRGIIHLIQRQPFYGILLAKIDRINNQRLQSPFSLGWYQHKIKLEYNPDVFAEWINTERDLLFWLEHEALHLIWLHPVRYPRANELTQMATDIAVNQLIPIKVQNQVTLEQINRSWGLSLIPNMNSKVYLNQLKQFLDKQQGKSKDKRLVNRKIKHVLKRKSDDHRFWGSESQVSRQAKTVQLKRLIKRSYQNTGAKARGTLPGRVHEQLQKLNVHSSINWRAYVKMGLGSVPFGRKTSRARFNRRQAYRMDLMGTVSNYIQPVQIFVDNSGSMGDQEISFLLAQLGDFLKHMPVNVGVYDFDTEVHVLEHYHANNYHQLKFTRVGGGGTCFQCIFNYCHQHLNTNRNQLIIILTDGFGEDHLRYYGFDNLLWILTEPKTKFSVKNVRGQLISLVNDPILRANRGL</sequence>
<evidence type="ECO:0000313" key="3">
    <source>
        <dbReference type="EMBL" id="QBP18609.1"/>
    </source>
</evidence>
<dbReference type="PANTHER" id="PTHR38730:SF1">
    <property type="entry name" value="SLL7028 PROTEIN"/>
    <property type="match status" value="1"/>
</dbReference>
<proteinExistence type="predicted"/>
<evidence type="ECO:0000259" key="1">
    <source>
        <dbReference type="Pfam" id="PF09967"/>
    </source>
</evidence>
<dbReference type="InterPro" id="IPR018698">
    <property type="entry name" value="VWA-like_dom"/>
</dbReference>
<dbReference type="InterPro" id="IPR025154">
    <property type="entry name" value="Put_metallopeptidase_dom"/>
</dbReference>
<dbReference type="AlphaFoldDB" id="A0A4V1ALS4"/>
<dbReference type="OrthoDB" id="9809307at2"/>
<evidence type="ECO:0000259" key="2">
    <source>
        <dbReference type="Pfam" id="PF13203"/>
    </source>
</evidence>
<feature type="domain" description="Putative metallopeptidase" evidence="2">
    <location>
        <begin position="33"/>
        <end position="277"/>
    </location>
</feature>
<organism evidence="3 4">
    <name type="scientific">Acetilactobacillus jinshanensis</name>
    <dbReference type="NCBI Taxonomy" id="1720083"/>
    <lineage>
        <taxon>Bacteria</taxon>
        <taxon>Bacillati</taxon>
        <taxon>Bacillota</taxon>
        <taxon>Bacilli</taxon>
        <taxon>Lactobacillales</taxon>
        <taxon>Lactobacillaceae</taxon>
        <taxon>Acetilactobacillus</taxon>
    </lineage>
</organism>
<dbReference type="EMBL" id="CP034726">
    <property type="protein sequence ID" value="QBP18609.1"/>
    <property type="molecule type" value="Genomic_DNA"/>
</dbReference>
<dbReference type="InterPro" id="IPR036465">
    <property type="entry name" value="vWFA_dom_sf"/>
</dbReference>
<dbReference type="CDD" id="cd00198">
    <property type="entry name" value="vWFA"/>
    <property type="match status" value="1"/>
</dbReference>
<dbReference type="Gene3D" id="3.40.50.410">
    <property type="entry name" value="von Willebrand factor, type A domain"/>
    <property type="match status" value="1"/>
</dbReference>
<name>A0A4V1ALS4_9LACO</name>